<feature type="signal peptide" evidence="1">
    <location>
        <begin position="1"/>
        <end position="19"/>
    </location>
</feature>
<dbReference type="Ensembl" id="ENSCCRT00010086942.1">
    <property type="protein sequence ID" value="ENSCCRP00010078329.1"/>
    <property type="gene ID" value="ENSCCRG00010034261.1"/>
</dbReference>
<proteinExistence type="predicted"/>
<evidence type="ECO:0000256" key="1">
    <source>
        <dbReference type="SAM" id="SignalP"/>
    </source>
</evidence>
<accession>A0A8C1R0D6</accession>
<reference evidence="2" key="1">
    <citation type="submission" date="2025-08" db="UniProtKB">
        <authorList>
            <consortium name="Ensembl"/>
        </authorList>
    </citation>
    <scope>IDENTIFICATION</scope>
</reference>
<dbReference type="AlphaFoldDB" id="A0A8C1R0D6"/>
<organism evidence="2 3">
    <name type="scientific">Cyprinus carpio</name>
    <name type="common">Common carp</name>
    <dbReference type="NCBI Taxonomy" id="7962"/>
    <lineage>
        <taxon>Eukaryota</taxon>
        <taxon>Metazoa</taxon>
        <taxon>Chordata</taxon>
        <taxon>Craniata</taxon>
        <taxon>Vertebrata</taxon>
        <taxon>Euteleostomi</taxon>
        <taxon>Actinopterygii</taxon>
        <taxon>Neopterygii</taxon>
        <taxon>Teleostei</taxon>
        <taxon>Ostariophysi</taxon>
        <taxon>Cypriniformes</taxon>
        <taxon>Cyprinidae</taxon>
        <taxon>Cyprininae</taxon>
        <taxon>Cyprinus</taxon>
    </lineage>
</organism>
<sequence length="591" mass="69127">LQIILVLCFLLFWLYSAGASSVQKLSNIEELKNAEYGKSAPHHGLQLLFWFAQKVLDVDKNNNLILDLNFDPHRGDFGFHLYENRQGVLPLLSWQSYYSVGNLSYPAANALPPYVRRYYRNTNVPEKNMDRLIVSVDQNRPNRMFKVFITTHNQEKSDFDPSKTYEIDPALISEIRYPIDCRLHEEKKNMDDERCGQFLKQIEYNSIDCTYISRRKKRSPLSQCNTFEGIKLVIKSTKQGSAKLTWKIPVDIMKNTKKVVVNIDTWQNTHSSDRKKKFTLYEPSGDLETSVSLNAGLQPRLQLFDSFGTPVTWYGPEFDGANRVIPIRIKGFDASLQLYVEDGKACARLFIKKTFSNWKDVLYYSWVGFYKRSQHENHDYYTYQYAVKFAKVQSYNTMMYDIYQYKSNLAIAPEVQIRLLMNRNYNSVLAQTTSWESDEEITILPSKICKSVPGHKPELPLLWSDSEYFYGPEFYDANKEFPTAISNFDASLQLFTKDGKACAKLYIEKTFCDWEDVFYYSWVGFYKSSDDKNGDYYTFQYAVKFKKIESNSTKDYDIYQYKSKLVIAPGVQIRFLLDKNYDKTLAKTKPW</sequence>
<feature type="chain" id="PRO_5034139548" evidence="1">
    <location>
        <begin position="20"/>
        <end position="591"/>
    </location>
</feature>
<keyword evidence="3" id="KW-1185">Reference proteome</keyword>
<evidence type="ECO:0000313" key="2">
    <source>
        <dbReference type="Ensembl" id="ENSCCRP00010078329.1"/>
    </source>
</evidence>
<reference evidence="2" key="2">
    <citation type="submission" date="2025-09" db="UniProtKB">
        <authorList>
            <consortium name="Ensembl"/>
        </authorList>
    </citation>
    <scope>IDENTIFICATION</scope>
</reference>
<name>A0A8C1R0D6_CYPCA</name>
<protein>
    <submittedName>
        <fullName evidence="2">Uncharacterized protein</fullName>
    </submittedName>
</protein>
<dbReference type="Proteomes" id="UP000694427">
    <property type="component" value="Unplaced"/>
</dbReference>
<evidence type="ECO:0000313" key="3">
    <source>
        <dbReference type="Proteomes" id="UP000694427"/>
    </source>
</evidence>
<keyword evidence="1" id="KW-0732">Signal</keyword>
<dbReference type="PANTHER" id="PTHR38706">
    <property type="entry name" value="SI:CH211-198C19.1-RELATED"/>
    <property type="match status" value="1"/>
</dbReference>
<dbReference type="PANTHER" id="PTHR38706:SF2">
    <property type="match status" value="1"/>
</dbReference>